<evidence type="ECO:0000256" key="2">
    <source>
        <dbReference type="ARBA" id="ARBA00023125"/>
    </source>
</evidence>
<dbReference type="GO" id="GO:0003677">
    <property type="term" value="F:DNA binding"/>
    <property type="evidence" value="ECO:0007669"/>
    <property type="project" value="UniProtKB-UniRule"/>
</dbReference>
<dbReference type="RefSeq" id="WP_245441081.1">
    <property type="nucleotide sequence ID" value="NZ_CP025086.1"/>
</dbReference>
<dbReference type="Gene3D" id="1.10.10.60">
    <property type="entry name" value="Homeodomain-like"/>
    <property type="match status" value="1"/>
</dbReference>
<evidence type="ECO:0000256" key="4">
    <source>
        <dbReference type="PROSITE-ProRule" id="PRU00335"/>
    </source>
</evidence>
<keyword evidence="1" id="KW-0805">Transcription regulation</keyword>
<dbReference type="InterPro" id="IPR009057">
    <property type="entry name" value="Homeodomain-like_sf"/>
</dbReference>
<feature type="DNA-binding region" description="H-T-H motif" evidence="4">
    <location>
        <begin position="31"/>
        <end position="50"/>
    </location>
</feature>
<keyword evidence="7" id="KW-1185">Reference proteome</keyword>
<dbReference type="SUPFAM" id="SSF46689">
    <property type="entry name" value="Homeodomain-like"/>
    <property type="match status" value="1"/>
</dbReference>
<dbReference type="PRINTS" id="PR00455">
    <property type="entry name" value="HTHTETR"/>
</dbReference>
<dbReference type="AlphaFoldDB" id="A0A3D9Z4C6"/>
<proteinExistence type="predicted"/>
<keyword evidence="2 4" id="KW-0238">DNA-binding</keyword>
<evidence type="ECO:0000313" key="6">
    <source>
        <dbReference type="EMBL" id="REF89080.1"/>
    </source>
</evidence>
<dbReference type="SUPFAM" id="SSF48498">
    <property type="entry name" value="Tetracyclin repressor-like, C-terminal domain"/>
    <property type="match status" value="1"/>
</dbReference>
<dbReference type="PANTHER" id="PTHR47506:SF1">
    <property type="entry name" value="HTH-TYPE TRANSCRIPTIONAL REGULATOR YJDC"/>
    <property type="match status" value="1"/>
</dbReference>
<comment type="caution">
    <text evidence="6">The sequence shown here is derived from an EMBL/GenBank/DDBJ whole genome shotgun (WGS) entry which is preliminary data.</text>
</comment>
<evidence type="ECO:0000313" key="7">
    <source>
        <dbReference type="Proteomes" id="UP000256900"/>
    </source>
</evidence>
<evidence type="ECO:0000259" key="5">
    <source>
        <dbReference type="PROSITE" id="PS50977"/>
    </source>
</evidence>
<dbReference type="Proteomes" id="UP000256900">
    <property type="component" value="Unassembled WGS sequence"/>
</dbReference>
<dbReference type="PROSITE" id="PS50977">
    <property type="entry name" value="HTH_TETR_2"/>
    <property type="match status" value="1"/>
</dbReference>
<dbReference type="InterPro" id="IPR036271">
    <property type="entry name" value="Tet_transcr_reg_TetR-rel_C_sf"/>
</dbReference>
<feature type="domain" description="HTH tetR-type" evidence="5">
    <location>
        <begin position="8"/>
        <end position="68"/>
    </location>
</feature>
<dbReference type="Pfam" id="PF00440">
    <property type="entry name" value="TetR_N"/>
    <property type="match status" value="1"/>
</dbReference>
<accession>A0A3D9Z4C6</accession>
<evidence type="ECO:0000256" key="3">
    <source>
        <dbReference type="ARBA" id="ARBA00023163"/>
    </source>
</evidence>
<reference evidence="6 7" key="1">
    <citation type="submission" date="2018-08" db="EMBL/GenBank/DDBJ databases">
        <title>Genomic Encyclopedia of Type Strains, Phase IV (KMG-IV): sequencing the most valuable type-strain genomes for metagenomic binning, comparative biology and taxonomic classification.</title>
        <authorList>
            <person name="Goeker M."/>
        </authorList>
    </citation>
    <scope>NUCLEOTIDE SEQUENCE [LARGE SCALE GENOMIC DNA]</scope>
    <source>
        <strain evidence="6 7">BW863</strain>
    </source>
</reference>
<keyword evidence="3" id="KW-0804">Transcription</keyword>
<dbReference type="EMBL" id="QUMO01000001">
    <property type="protein sequence ID" value="REF89080.1"/>
    <property type="molecule type" value="Genomic_DNA"/>
</dbReference>
<gene>
    <name evidence="6" type="ORF">DES32_0294</name>
</gene>
<dbReference type="Gene3D" id="1.10.357.10">
    <property type="entry name" value="Tetracycline Repressor, domain 2"/>
    <property type="match status" value="1"/>
</dbReference>
<dbReference type="PANTHER" id="PTHR47506">
    <property type="entry name" value="TRANSCRIPTIONAL REGULATORY PROTEIN"/>
    <property type="match status" value="1"/>
</dbReference>
<name>A0A3D9Z4C6_9HYPH</name>
<organism evidence="6 7">
    <name type="scientific">Methylovirgula ligni</name>
    <dbReference type="NCBI Taxonomy" id="569860"/>
    <lineage>
        <taxon>Bacteria</taxon>
        <taxon>Pseudomonadati</taxon>
        <taxon>Pseudomonadota</taxon>
        <taxon>Alphaproteobacteria</taxon>
        <taxon>Hyphomicrobiales</taxon>
        <taxon>Beijerinckiaceae</taxon>
        <taxon>Methylovirgula</taxon>
    </lineage>
</organism>
<dbReference type="InterPro" id="IPR001647">
    <property type="entry name" value="HTH_TetR"/>
</dbReference>
<sequence>MIIGRPREFDREAALDAAMRLFWRKGFATTSIKDLCDAMGIASPSLYAAFGCKETLYREAVARYLCTRGPPLWNKLTQAATARAGVRSFLLAAAEIFPESEATPAGCMAVLGALCDEWPVAIAEDVRNSRLESLRRFRSRLEVAVIEGELPASTDIDQLSRFFIGIFQGMAVQARDGATPVDLKGIVEVAMAAWPTDASD</sequence>
<evidence type="ECO:0000256" key="1">
    <source>
        <dbReference type="ARBA" id="ARBA00023015"/>
    </source>
</evidence>
<protein>
    <submittedName>
        <fullName evidence="6">TetR family transcriptional regulator</fullName>
    </submittedName>
</protein>